<dbReference type="InterPro" id="IPR057708">
    <property type="entry name" value="DUF7948"/>
</dbReference>
<dbReference type="Proteomes" id="UP000253606">
    <property type="component" value="Chromosome"/>
</dbReference>
<accession>A0A2Z5FW44</accession>
<proteinExistence type="predicted"/>
<reference evidence="2 3" key="1">
    <citation type="journal article" date="2018" name="Front. Microbiol.">
        <title>Hydrolytic Capabilities as a Key to Environmental Success: Chitinolytic and Cellulolytic Acidobacteria From Acidic Sub-arctic Soils and Boreal Peatlands.</title>
        <authorList>
            <person name="Belova S.E."/>
            <person name="Ravin N.V."/>
            <person name="Pankratov T.A."/>
            <person name="Rakitin A.L."/>
            <person name="Ivanova A.A."/>
            <person name="Beletsky A.V."/>
            <person name="Mardanov A.V."/>
            <person name="Sinninghe Damste J.S."/>
            <person name="Dedysh S.N."/>
        </authorList>
    </citation>
    <scope>NUCLEOTIDE SEQUENCE [LARGE SCALE GENOMIC DNA]</scope>
    <source>
        <strain evidence="2 3">SBC82</strain>
    </source>
</reference>
<dbReference type="Pfam" id="PF25778">
    <property type="entry name" value="DUF7948"/>
    <property type="match status" value="1"/>
</dbReference>
<keyword evidence="3" id="KW-1185">Reference proteome</keyword>
<dbReference type="EMBL" id="CP030840">
    <property type="protein sequence ID" value="AXC10960.1"/>
    <property type="molecule type" value="Genomic_DNA"/>
</dbReference>
<evidence type="ECO:0000313" key="2">
    <source>
        <dbReference type="EMBL" id="AXC10960.1"/>
    </source>
</evidence>
<organism evidence="2 3">
    <name type="scientific">Acidisarcina polymorpha</name>
    <dbReference type="NCBI Taxonomy" id="2211140"/>
    <lineage>
        <taxon>Bacteria</taxon>
        <taxon>Pseudomonadati</taxon>
        <taxon>Acidobacteriota</taxon>
        <taxon>Terriglobia</taxon>
        <taxon>Terriglobales</taxon>
        <taxon>Acidobacteriaceae</taxon>
        <taxon>Acidisarcina</taxon>
    </lineage>
</organism>
<gene>
    <name evidence="2" type="ORF">ACPOL_1614</name>
</gene>
<protein>
    <submittedName>
        <fullName evidence="2">Cell surface protein</fullName>
    </submittedName>
</protein>
<evidence type="ECO:0000259" key="1">
    <source>
        <dbReference type="Pfam" id="PF25778"/>
    </source>
</evidence>
<dbReference type="OrthoDB" id="127173at2"/>
<evidence type="ECO:0000313" key="3">
    <source>
        <dbReference type="Proteomes" id="UP000253606"/>
    </source>
</evidence>
<sequence length="266" mass="28436">MAASYGKLPLSFEANHGQTDPQVRFLARGAGYSLFLTNSSAVLALAAPAVADPRRLPDKAANSSPVAMGFTTASVRMELAGATSGRRVEGVDELPGKVNYFVGKGASKWHSNVPTYAKVRYFGVYPGVDLIYYGNQRQLEYDFVVAPNADPDSVKLHFAGTKQLKLAPNGDLELMAKDGEVTFHRPVVYQMTEGKRQAISGAFALAANNVVRFRLGAYDHSRDLIIDPVLVYSTYIGAGGGVGETPNTDTGAVGRLIASTRTAMLT</sequence>
<dbReference type="KEGG" id="abas:ACPOL_1614"/>
<dbReference type="AlphaFoldDB" id="A0A2Z5FW44"/>
<name>A0A2Z5FW44_9BACT</name>
<dbReference type="RefSeq" id="WP_114206487.1">
    <property type="nucleotide sequence ID" value="NZ_CP030840.1"/>
</dbReference>
<feature type="domain" description="DUF7948" evidence="1">
    <location>
        <begin position="12"/>
        <end position="229"/>
    </location>
</feature>